<dbReference type="Proteomes" id="UP000445696">
    <property type="component" value="Unassembled WGS sequence"/>
</dbReference>
<dbReference type="GO" id="GO:0004658">
    <property type="term" value="F:propionyl-CoA carboxylase activity"/>
    <property type="evidence" value="ECO:0007669"/>
    <property type="project" value="TreeGrafter"/>
</dbReference>
<sequence>MSEDAIPETLEDHLKLLRAREDVARQMGGKEKIARREAAGLMNARSRLDALLDPGSFSENGLLGVSTVFDEDREKTPADGKVAGFGLIDNRMVGVVSNDFTVKGASSSVTNMKKIGHIKRTATDRGFPLIFLGESSGARMPDNMGSEGMGTMLGNDPHQYARVRETPWVSAVLGQCFGSSAWYSCLADFTVMRKGAVFAVASPALASLAIGQKVEPEDLGGWKLHSEETGLVDRVVDTDEEALAEIRKFLSYMPSHNGETPPLAPVPEGSDKEAEKITKILPDSRKRGYDVRKIINCIVDLESFFEFKPRFGRTAVTGLGRLDGGVVGIVANNPIAKAGALDVAGCEKVTRFLVMCDSFNIPIVMLVDTPGFVIGIEGEKKKAPGKIMNFMTALQMCTVPKLSVIMRKSYGQAYLNMGGGRNSDSVAAWPTAEVSFMDPQYATEVVTWGREVSDEEKQAIRDEMERNSTYLGLAQIFAAQNVIAPQDTRRYLIEELKIQQLRRTRGIGRHNLANWPTTF</sequence>
<dbReference type="InterPro" id="IPR011763">
    <property type="entry name" value="COA_CT_C"/>
</dbReference>
<dbReference type="RefSeq" id="WP_161337577.1">
    <property type="nucleotide sequence ID" value="NZ_JBHSDG010000003.1"/>
</dbReference>
<evidence type="ECO:0000259" key="1">
    <source>
        <dbReference type="PROSITE" id="PS50980"/>
    </source>
</evidence>
<dbReference type="InterPro" id="IPR034733">
    <property type="entry name" value="AcCoA_carboxyl_beta"/>
</dbReference>
<reference evidence="3 4" key="1">
    <citation type="journal article" date="2014" name="Int. J. Syst. Evol. Microbiol.">
        <title>Sneathiella chungangensis sp. nov., isolated from a marine sand, and emended description of the genus Sneathiella.</title>
        <authorList>
            <person name="Siamphan C."/>
            <person name="Kim H."/>
            <person name="Lee J.S."/>
            <person name="Kim W."/>
        </authorList>
    </citation>
    <scope>NUCLEOTIDE SEQUENCE [LARGE SCALE GENOMIC DNA]</scope>
    <source>
        <strain evidence="3 4">KCTC 32476</strain>
    </source>
</reference>
<name>A0A845MD85_9PROT</name>
<dbReference type="PROSITE" id="PS50989">
    <property type="entry name" value="COA_CT_CTER"/>
    <property type="match status" value="1"/>
</dbReference>
<feature type="domain" description="CoA carboxyltransferase N-terminal" evidence="1">
    <location>
        <begin position="7"/>
        <end position="265"/>
    </location>
</feature>
<dbReference type="PANTHER" id="PTHR43842:SF2">
    <property type="entry name" value="PROPIONYL-COA CARBOXYLASE BETA CHAIN, MITOCHONDRIAL"/>
    <property type="match status" value="1"/>
</dbReference>
<gene>
    <name evidence="3" type="ORF">GQF03_02355</name>
</gene>
<evidence type="ECO:0000313" key="4">
    <source>
        <dbReference type="Proteomes" id="UP000445696"/>
    </source>
</evidence>
<proteinExistence type="predicted"/>
<protein>
    <submittedName>
        <fullName evidence="3">Methylmalonyl-CoA carboxyltransferase</fullName>
    </submittedName>
</protein>
<dbReference type="InterPro" id="IPR011762">
    <property type="entry name" value="COA_CT_N"/>
</dbReference>
<comment type="caution">
    <text evidence="3">The sequence shown here is derived from an EMBL/GenBank/DDBJ whole genome shotgun (WGS) entry which is preliminary data.</text>
</comment>
<accession>A0A845MD85</accession>
<dbReference type="OrthoDB" id="9803706at2"/>
<dbReference type="Gene3D" id="3.90.226.10">
    <property type="entry name" value="2-enoyl-CoA Hydratase, Chain A, domain 1"/>
    <property type="match status" value="2"/>
</dbReference>
<dbReference type="GO" id="GO:0016740">
    <property type="term" value="F:transferase activity"/>
    <property type="evidence" value="ECO:0007669"/>
    <property type="project" value="UniProtKB-KW"/>
</dbReference>
<dbReference type="Pfam" id="PF01039">
    <property type="entry name" value="Carboxyl_trans"/>
    <property type="match status" value="1"/>
</dbReference>
<dbReference type="AlphaFoldDB" id="A0A845MD85"/>
<dbReference type="PANTHER" id="PTHR43842">
    <property type="entry name" value="PROPIONYL-COA CARBOXYLASE BETA CHAIN"/>
    <property type="match status" value="1"/>
</dbReference>
<feature type="domain" description="CoA carboxyltransferase C-terminal" evidence="2">
    <location>
        <begin position="269"/>
        <end position="503"/>
    </location>
</feature>
<keyword evidence="4" id="KW-1185">Reference proteome</keyword>
<dbReference type="PROSITE" id="PS50980">
    <property type="entry name" value="COA_CT_NTER"/>
    <property type="match status" value="1"/>
</dbReference>
<evidence type="ECO:0000313" key="3">
    <source>
        <dbReference type="EMBL" id="MZR21167.1"/>
    </source>
</evidence>
<dbReference type="InterPro" id="IPR029045">
    <property type="entry name" value="ClpP/crotonase-like_dom_sf"/>
</dbReference>
<dbReference type="SUPFAM" id="SSF52096">
    <property type="entry name" value="ClpP/crotonase"/>
    <property type="match status" value="2"/>
</dbReference>
<keyword evidence="3" id="KW-0808">Transferase</keyword>
<dbReference type="EMBL" id="WTVA01000001">
    <property type="protein sequence ID" value="MZR21167.1"/>
    <property type="molecule type" value="Genomic_DNA"/>
</dbReference>
<dbReference type="InterPro" id="IPR051047">
    <property type="entry name" value="AccD/PCCB"/>
</dbReference>
<organism evidence="3 4">
    <name type="scientific">Sneathiella chungangensis</name>
    <dbReference type="NCBI Taxonomy" id="1418234"/>
    <lineage>
        <taxon>Bacteria</taxon>
        <taxon>Pseudomonadati</taxon>
        <taxon>Pseudomonadota</taxon>
        <taxon>Alphaproteobacteria</taxon>
        <taxon>Sneathiellales</taxon>
        <taxon>Sneathiellaceae</taxon>
        <taxon>Sneathiella</taxon>
    </lineage>
</organism>
<evidence type="ECO:0000259" key="2">
    <source>
        <dbReference type="PROSITE" id="PS50989"/>
    </source>
</evidence>